<dbReference type="Pfam" id="PF05947">
    <property type="entry name" value="T6SS_TssF"/>
    <property type="match status" value="1"/>
</dbReference>
<dbReference type="OrthoDB" id="9763676at2"/>
<dbReference type="InterPro" id="IPR010272">
    <property type="entry name" value="T6SS_TssF"/>
</dbReference>
<sequence>MALNTSYYREELDYLRQYAKLLTRENPQLASFLAHKEADPNVERLIEGFAFLSGRLREKIEDQFPEVTIPLLNRLQPNFQRPVPAMTIIEYTPNIRRLTSPIKITRNEQVMNAPQGDSQNASLPGEESAMDEGTPSCIFTLCRDFWLVPLRISDIQQHSSVTHGTLDIIFATSKNYRMTAEDGNRLRFWLDGDEYSRNQLYLWLSRYRSGAELISRGRHYPQPDIALTPTGFGAEDSLLPWPSRVHAGYRILQEYLCFPDAMHFFDLSGMTLPSGSLSNTFTLRLQFDRPLPQNLRISRNSLRLHCTPAINLFTHRAMPFTPDGTCQEYPLLASRKHPEHYEIFCVTGLHGLEETPGRDNALHAIARSREETALLSLDDLQHRMEYHRDRQALYWQHRTKPALWRDSPDHVIRVTHSDGSIPDPERFHHEPVAAALICTNANQPGALNPGDICMAVGQNASTASFRNITVPTALLPAVEDGSLHWSLLSAMTLNYLTLNDVEVLRDTLRTFDRCGIHTPLIARLSPEKLNALEKLETLPTDRLFSGIPMRGLSSTLYINPQPFTCEGEIYLLGTVLSHFFALYASEKAWHMLTIINTQTQESWRWTERTGQFPMM</sequence>
<dbReference type="PANTHER" id="PTHR35370:SF1">
    <property type="entry name" value="TYPE VI SECRETION SYSTEM COMPONENT TSSF1"/>
    <property type="match status" value="1"/>
</dbReference>
<dbReference type="RefSeq" id="WP_125295212.1">
    <property type="nucleotide sequence ID" value="NZ_JAPTZM010000001.1"/>
</dbReference>
<reference evidence="1 2" key="1">
    <citation type="submission" date="2018-10" db="EMBL/GenBank/DDBJ databases">
        <title>Transmission dynamics of multidrug resistant bacteria on intensive care unit surfaces.</title>
        <authorList>
            <person name="D'Souza A.W."/>
            <person name="Potter R.F."/>
            <person name="Wallace M."/>
            <person name="Shupe A."/>
            <person name="Patel S."/>
            <person name="Sun S."/>
            <person name="Gul D."/>
            <person name="Kwon J.H."/>
            <person name="Andleeb S."/>
            <person name="Burnham C.-A.D."/>
            <person name="Dantas G."/>
        </authorList>
    </citation>
    <scope>NUCLEOTIDE SEQUENCE [LARGE SCALE GENOMIC DNA]</scope>
    <source>
        <strain evidence="1 2">AS_373</strain>
    </source>
</reference>
<evidence type="ECO:0000313" key="2">
    <source>
        <dbReference type="Proteomes" id="UP000275331"/>
    </source>
</evidence>
<protein>
    <submittedName>
        <fullName evidence="1">Type VI secretion system baseplate subunit TssF</fullName>
    </submittedName>
</protein>
<dbReference type="PIRSF" id="PIRSF028304">
    <property type="entry name" value="UCP028304"/>
    <property type="match status" value="1"/>
</dbReference>
<evidence type="ECO:0000313" key="1">
    <source>
        <dbReference type="EMBL" id="RSE22521.1"/>
    </source>
</evidence>
<name>A0A3R9G3R8_9ENTR</name>
<gene>
    <name evidence="1" type="primary">tssF</name>
    <name evidence="1" type="ORF">EGT71_20800</name>
</gene>
<dbReference type="PANTHER" id="PTHR35370">
    <property type="entry name" value="CYTOPLASMIC PROTEIN-RELATED-RELATED"/>
    <property type="match status" value="1"/>
</dbReference>
<dbReference type="AlphaFoldDB" id="A0A3R9G3R8"/>
<dbReference type="NCBIfam" id="TIGR03359">
    <property type="entry name" value="VI_chp_6"/>
    <property type="match status" value="1"/>
</dbReference>
<dbReference type="EMBL" id="RHXB01000017">
    <property type="protein sequence ID" value="RSE22521.1"/>
    <property type="molecule type" value="Genomic_DNA"/>
</dbReference>
<accession>A0A3R9G3R8</accession>
<comment type="caution">
    <text evidence="1">The sequence shown here is derived from an EMBL/GenBank/DDBJ whole genome shotgun (WGS) entry which is preliminary data.</text>
</comment>
<dbReference type="Proteomes" id="UP000275331">
    <property type="component" value="Unassembled WGS sequence"/>
</dbReference>
<proteinExistence type="predicted"/>
<organism evidence="1 2">
    <name type="scientific">Atlantibacter subterraneus</name>
    <dbReference type="NCBI Taxonomy" id="255519"/>
    <lineage>
        <taxon>Bacteria</taxon>
        <taxon>Pseudomonadati</taxon>
        <taxon>Pseudomonadota</taxon>
        <taxon>Gammaproteobacteria</taxon>
        <taxon>Enterobacterales</taxon>
        <taxon>Enterobacteriaceae</taxon>
        <taxon>Atlantibacter</taxon>
    </lineage>
</organism>